<dbReference type="Proteomes" id="UP000694300">
    <property type="component" value="Unassembled WGS sequence"/>
</dbReference>
<gene>
    <name evidence="1" type="ORF">I4I82_33135</name>
</gene>
<reference evidence="1 2" key="1">
    <citation type="submission" date="2020-11" db="EMBL/GenBank/DDBJ databases">
        <title>Pseudonocardia abyssalis sp. nov. and Pseudonocardia oceani sp. nov., description and phylogenomic analysis of two novel actinomycetes isolated from the deep Southern Ocean.</title>
        <authorList>
            <person name="Parra J."/>
        </authorList>
    </citation>
    <scope>NUCLEOTIDE SEQUENCE [LARGE SCALE GENOMIC DNA]</scope>
    <source>
        <strain evidence="2">KRD185</strain>
    </source>
</reference>
<proteinExistence type="predicted"/>
<keyword evidence="2" id="KW-1185">Reference proteome</keyword>
<organism evidence="1 2">
    <name type="scientific">Pseudonocardia oceani</name>
    <dbReference type="NCBI Taxonomy" id="2792013"/>
    <lineage>
        <taxon>Bacteria</taxon>
        <taxon>Bacillati</taxon>
        <taxon>Actinomycetota</taxon>
        <taxon>Actinomycetes</taxon>
        <taxon>Pseudonocardiales</taxon>
        <taxon>Pseudonocardiaceae</taxon>
        <taxon>Pseudonocardia</taxon>
    </lineage>
</organism>
<comment type="caution">
    <text evidence="1">The sequence shown here is derived from an EMBL/GenBank/DDBJ whole genome shotgun (WGS) entry which is preliminary data.</text>
</comment>
<sequence>MYGDTHVEPALLFDPGRGQQPPADALDLYFHAPLSLSLIGDAFAFNDMNRELDQLLDLYAGLARNVVTLVQRQGGYVSVGPRNRSDPARLEITGMAHNAVPGESTMRLHLHVYVGRTAAALNTGARHPVVRDRIARAADRAWRDYLGWLEDETAQVLGFVWAPLPGHTSGDREVVEPPMAEHIAGHEFGVCPGDFGPREQVMADAQWRAGVEKSARFIAAERQRRTG</sequence>
<evidence type="ECO:0008006" key="3">
    <source>
        <dbReference type="Google" id="ProtNLM"/>
    </source>
</evidence>
<dbReference type="RefSeq" id="WP_218596589.1">
    <property type="nucleotide sequence ID" value="NZ_JADQDF010000002.1"/>
</dbReference>
<name>A0ABS6UKS2_9PSEU</name>
<dbReference type="EMBL" id="JADQDF010000002">
    <property type="protein sequence ID" value="MBW0132493.1"/>
    <property type="molecule type" value="Genomic_DNA"/>
</dbReference>
<protein>
    <recommendedName>
        <fullName evidence="3">TrwC relaxase</fullName>
    </recommendedName>
</protein>
<accession>A0ABS6UKS2</accession>
<evidence type="ECO:0000313" key="1">
    <source>
        <dbReference type="EMBL" id="MBW0132493.1"/>
    </source>
</evidence>
<evidence type="ECO:0000313" key="2">
    <source>
        <dbReference type="Proteomes" id="UP000694300"/>
    </source>
</evidence>